<dbReference type="Gramene" id="TuG1812G0600004210.01.T01">
    <property type="protein sequence ID" value="TuG1812G0600004210.01.T01"/>
    <property type="gene ID" value="TuG1812G0600004210.01"/>
</dbReference>
<sequence>MQAQEAEIQGAKTYLCMMKCQELLPCSRTQWMHADPQREQFSINPDLFSCDLEGNIDNVVDGQEKGCSREDILVVICCYTGEKKICFADYMEQIREVHCVLLLNPTSMMC</sequence>
<reference evidence="2" key="1">
    <citation type="journal article" date="2013" name="Nature">
        <title>Draft genome of the wheat A-genome progenitor Triticum urartu.</title>
        <authorList>
            <person name="Ling H.Q."/>
            <person name="Zhao S."/>
            <person name="Liu D."/>
            <person name="Wang J."/>
            <person name="Sun H."/>
            <person name="Zhang C."/>
            <person name="Fan H."/>
            <person name="Li D."/>
            <person name="Dong L."/>
            <person name="Tao Y."/>
            <person name="Gao C."/>
            <person name="Wu H."/>
            <person name="Li Y."/>
            <person name="Cui Y."/>
            <person name="Guo X."/>
            <person name="Zheng S."/>
            <person name="Wang B."/>
            <person name="Yu K."/>
            <person name="Liang Q."/>
            <person name="Yang W."/>
            <person name="Lou X."/>
            <person name="Chen J."/>
            <person name="Feng M."/>
            <person name="Jian J."/>
            <person name="Zhang X."/>
            <person name="Luo G."/>
            <person name="Jiang Y."/>
            <person name="Liu J."/>
            <person name="Wang Z."/>
            <person name="Sha Y."/>
            <person name="Zhang B."/>
            <person name="Wu H."/>
            <person name="Tang D."/>
            <person name="Shen Q."/>
            <person name="Xue P."/>
            <person name="Zou S."/>
            <person name="Wang X."/>
            <person name="Liu X."/>
            <person name="Wang F."/>
            <person name="Yang Y."/>
            <person name="An X."/>
            <person name="Dong Z."/>
            <person name="Zhang K."/>
            <person name="Zhang X."/>
            <person name="Luo M.C."/>
            <person name="Dvorak J."/>
            <person name="Tong Y."/>
            <person name="Wang J."/>
            <person name="Yang H."/>
            <person name="Li Z."/>
            <person name="Wang D."/>
            <person name="Zhang A."/>
            <person name="Wang J."/>
        </authorList>
    </citation>
    <scope>NUCLEOTIDE SEQUENCE</scope>
    <source>
        <strain evidence="2">cv. G1812</strain>
    </source>
</reference>
<dbReference type="AlphaFoldDB" id="A0A8R7UW25"/>
<dbReference type="EnsemblPlants" id="TuG1812G0600004210.01.T01">
    <property type="protein sequence ID" value="TuG1812G0600004210.01.T01"/>
    <property type="gene ID" value="TuG1812G0600004210.01"/>
</dbReference>
<name>A0A8R7UW25_TRIUA</name>
<proteinExistence type="predicted"/>
<dbReference type="Proteomes" id="UP000015106">
    <property type="component" value="Chromosome 6"/>
</dbReference>
<reference evidence="1" key="2">
    <citation type="submission" date="2018-03" db="EMBL/GenBank/DDBJ databases">
        <title>The Triticum urartu genome reveals the dynamic nature of wheat genome evolution.</title>
        <authorList>
            <person name="Ling H."/>
            <person name="Ma B."/>
            <person name="Shi X."/>
            <person name="Liu H."/>
            <person name="Dong L."/>
            <person name="Sun H."/>
            <person name="Cao Y."/>
            <person name="Gao Q."/>
            <person name="Zheng S."/>
            <person name="Li Y."/>
            <person name="Yu Y."/>
            <person name="Du H."/>
            <person name="Qi M."/>
            <person name="Li Y."/>
            <person name="Yu H."/>
            <person name="Cui Y."/>
            <person name="Wang N."/>
            <person name="Chen C."/>
            <person name="Wu H."/>
            <person name="Zhao Y."/>
            <person name="Zhang J."/>
            <person name="Li Y."/>
            <person name="Zhou W."/>
            <person name="Zhang B."/>
            <person name="Hu W."/>
            <person name="Eijk M."/>
            <person name="Tang J."/>
            <person name="Witsenboer H."/>
            <person name="Zhao S."/>
            <person name="Li Z."/>
            <person name="Zhang A."/>
            <person name="Wang D."/>
            <person name="Liang C."/>
        </authorList>
    </citation>
    <scope>NUCLEOTIDE SEQUENCE [LARGE SCALE GENOMIC DNA]</scope>
    <source>
        <strain evidence="1">cv. G1812</strain>
    </source>
</reference>
<evidence type="ECO:0000313" key="2">
    <source>
        <dbReference type="Proteomes" id="UP000015106"/>
    </source>
</evidence>
<protein>
    <submittedName>
        <fullName evidence="1">Uncharacterized protein</fullName>
    </submittedName>
</protein>
<organism evidence="1 2">
    <name type="scientific">Triticum urartu</name>
    <name type="common">Red wild einkorn</name>
    <name type="synonym">Crithodium urartu</name>
    <dbReference type="NCBI Taxonomy" id="4572"/>
    <lineage>
        <taxon>Eukaryota</taxon>
        <taxon>Viridiplantae</taxon>
        <taxon>Streptophyta</taxon>
        <taxon>Embryophyta</taxon>
        <taxon>Tracheophyta</taxon>
        <taxon>Spermatophyta</taxon>
        <taxon>Magnoliopsida</taxon>
        <taxon>Liliopsida</taxon>
        <taxon>Poales</taxon>
        <taxon>Poaceae</taxon>
        <taxon>BOP clade</taxon>
        <taxon>Pooideae</taxon>
        <taxon>Triticodae</taxon>
        <taxon>Triticeae</taxon>
        <taxon>Triticinae</taxon>
        <taxon>Triticum</taxon>
    </lineage>
</organism>
<reference evidence="1" key="3">
    <citation type="submission" date="2022-06" db="UniProtKB">
        <authorList>
            <consortium name="EnsemblPlants"/>
        </authorList>
    </citation>
    <scope>IDENTIFICATION</scope>
</reference>
<keyword evidence="2" id="KW-1185">Reference proteome</keyword>
<evidence type="ECO:0000313" key="1">
    <source>
        <dbReference type="EnsemblPlants" id="TuG1812G0600004210.01.T01"/>
    </source>
</evidence>
<accession>A0A8R7UW25</accession>